<reference evidence="2" key="1">
    <citation type="journal article" date="2015" name="Nature">
        <title>Complex archaea that bridge the gap between prokaryotes and eukaryotes.</title>
        <authorList>
            <person name="Spang A."/>
            <person name="Saw J.H."/>
            <person name="Jorgensen S.L."/>
            <person name="Zaremba-Niedzwiedzka K."/>
            <person name="Martijn J."/>
            <person name="Lind A.E."/>
            <person name="van Eijk R."/>
            <person name="Schleper C."/>
            <person name="Guy L."/>
            <person name="Ettema T.J."/>
        </authorList>
    </citation>
    <scope>NUCLEOTIDE SEQUENCE</scope>
</reference>
<feature type="region of interest" description="Disordered" evidence="1">
    <location>
        <begin position="196"/>
        <end position="216"/>
    </location>
</feature>
<sequence length="246" mass="23643">MPDAINPSLVKRARDAAAMLAGTAKEGFVPADAQGVKVGQGPMGGMPPGMPPGGGMPPGAMPPGAPPGMPPGGMPPEMMGGAPPGMPPGAPPPGAEGMGGQPVMVDLNDLIQLFQNIASETGGGGGLPPGEPTETNIELGKRLDSIETSIAEIGSMLQQIVGGAPPGPPAPPGEAGAAAVPPELVDAINAGAVPGEEASMGGALPPEAAAGVAGPGMLPTATAGLDGQVKSGALSVAKLAQTLRRR</sequence>
<name>A0A0F9RMV4_9ZZZZ</name>
<dbReference type="AlphaFoldDB" id="A0A0F9RMV4"/>
<dbReference type="EMBL" id="LAZR01000785">
    <property type="protein sequence ID" value="KKN57870.1"/>
    <property type="molecule type" value="Genomic_DNA"/>
</dbReference>
<protein>
    <submittedName>
        <fullName evidence="2">Uncharacterized protein</fullName>
    </submittedName>
</protein>
<organism evidence="2">
    <name type="scientific">marine sediment metagenome</name>
    <dbReference type="NCBI Taxonomy" id="412755"/>
    <lineage>
        <taxon>unclassified sequences</taxon>
        <taxon>metagenomes</taxon>
        <taxon>ecological metagenomes</taxon>
    </lineage>
</organism>
<evidence type="ECO:0000256" key="1">
    <source>
        <dbReference type="SAM" id="MobiDB-lite"/>
    </source>
</evidence>
<feature type="compositionally biased region" description="Pro residues" evidence="1">
    <location>
        <begin position="51"/>
        <end position="74"/>
    </location>
</feature>
<feature type="region of interest" description="Disordered" evidence="1">
    <location>
        <begin position="51"/>
        <end position="75"/>
    </location>
</feature>
<feature type="compositionally biased region" description="Low complexity" evidence="1">
    <location>
        <begin position="201"/>
        <end position="216"/>
    </location>
</feature>
<gene>
    <name evidence="2" type="ORF">LCGC14_0558030</name>
</gene>
<accession>A0A0F9RMV4</accession>
<comment type="caution">
    <text evidence="2">The sequence shown here is derived from an EMBL/GenBank/DDBJ whole genome shotgun (WGS) entry which is preliminary data.</text>
</comment>
<proteinExistence type="predicted"/>
<evidence type="ECO:0000313" key="2">
    <source>
        <dbReference type="EMBL" id="KKN57870.1"/>
    </source>
</evidence>